<proteinExistence type="predicted"/>
<organism evidence="1 2">
    <name type="scientific">Campylobacter californiensis</name>
    <dbReference type="NCBI Taxonomy" id="1032243"/>
    <lineage>
        <taxon>Bacteria</taxon>
        <taxon>Pseudomonadati</taxon>
        <taxon>Campylobacterota</taxon>
        <taxon>Epsilonproteobacteria</taxon>
        <taxon>Campylobacterales</taxon>
        <taxon>Campylobacteraceae</taxon>
        <taxon>Campylobacter</taxon>
    </lineage>
</organism>
<dbReference type="PANTHER" id="PTHR30283">
    <property type="entry name" value="PEROXIDE STRESS RESPONSE PROTEIN YAAA"/>
    <property type="match status" value="1"/>
</dbReference>
<dbReference type="Proteomes" id="UP000650616">
    <property type="component" value="Unassembled WGS sequence"/>
</dbReference>
<dbReference type="Pfam" id="PF03883">
    <property type="entry name" value="H2O2_YaaD"/>
    <property type="match status" value="1"/>
</dbReference>
<reference evidence="1 2" key="1">
    <citation type="submission" date="2015-08" db="EMBL/GenBank/DDBJ databases">
        <title>Comparative genomics of the Campylobacter concisus group.</title>
        <authorList>
            <person name="Yee E."/>
            <person name="Chapman M.H."/>
            <person name="Huynh S."/>
            <person name="Bono J.L."/>
            <person name="On S.L."/>
            <person name="St Leger J."/>
            <person name="Foster G."/>
            <person name="Parker C.T."/>
            <person name="Miller W.G."/>
        </authorList>
    </citation>
    <scope>NUCLEOTIDE SEQUENCE [LARGE SCALE GENOMIC DNA]</scope>
    <source>
        <strain evidence="1 2">RM9337</strain>
    </source>
</reference>
<dbReference type="GO" id="GO:0005829">
    <property type="term" value="C:cytosol"/>
    <property type="evidence" value="ECO:0007669"/>
    <property type="project" value="TreeGrafter"/>
</dbReference>
<dbReference type="InterPro" id="IPR005583">
    <property type="entry name" value="YaaA"/>
</dbReference>
<evidence type="ECO:0000313" key="2">
    <source>
        <dbReference type="Proteomes" id="UP000650616"/>
    </source>
</evidence>
<dbReference type="PANTHER" id="PTHR30283:SF4">
    <property type="entry name" value="PEROXIDE STRESS RESISTANCE PROTEIN YAAA"/>
    <property type="match status" value="1"/>
</dbReference>
<dbReference type="EMBL" id="LIWG01000004">
    <property type="protein sequence ID" value="MBE3608025.1"/>
    <property type="molecule type" value="Genomic_DNA"/>
</dbReference>
<sequence length="246" mass="28740">MKILFSPSESKSAFNNDERLDKSSLVFLDLYEKRLEILNIYNEFIKTSSIDKISKLFGIKNLIDDKSLRRDVFTKGLIKAVLRYDGVAYKHLNYRDLSQNSQNYIDKNVVIFSNLFGPILAGDKIFEYKLKQGEKINGVNIEKFYNEHFSKSLDEFLQDDDILDLRAGYYEKFYQIKKEHTSFKFIKNGKIVSHHAKAYRGKILNQIAKDNINSKKELMDVNFDGLKLVEIKKIGLKNEVCFEIMC</sequence>
<accession>A0AAW3ZY48</accession>
<dbReference type="RefSeq" id="WP_170016115.1">
    <property type="nucleotide sequence ID" value="NZ_CP012545.1"/>
</dbReference>
<name>A0AAW3ZY48_9BACT</name>
<comment type="caution">
    <text evidence="1">The sequence shown here is derived from an EMBL/GenBank/DDBJ whole genome shotgun (WGS) entry which is preliminary data.</text>
</comment>
<dbReference type="GO" id="GO:0033194">
    <property type="term" value="P:response to hydroperoxide"/>
    <property type="evidence" value="ECO:0007669"/>
    <property type="project" value="TreeGrafter"/>
</dbReference>
<protein>
    <submittedName>
        <fullName evidence="1">YaaA family protein</fullName>
    </submittedName>
</protein>
<evidence type="ECO:0000313" key="1">
    <source>
        <dbReference type="EMBL" id="MBE3608025.1"/>
    </source>
</evidence>
<dbReference type="AlphaFoldDB" id="A0AAW3ZY48"/>
<keyword evidence="2" id="KW-1185">Reference proteome</keyword>
<gene>
    <name evidence="1" type="ORF">CCAL9337_04675</name>
</gene>